<feature type="domain" description="Protein kinase" evidence="4">
    <location>
        <begin position="240"/>
        <end position="515"/>
    </location>
</feature>
<keyword evidence="2" id="KW-0677">Repeat</keyword>
<dbReference type="InterPro" id="IPR050216">
    <property type="entry name" value="LRR_domain-containing"/>
</dbReference>
<dbReference type="Pfam" id="PF13855">
    <property type="entry name" value="LRR_8"/>
    <property type="match status" value="1"/>
</dbReference>
<evidence type="ECO:0000256" key="2">
    <source>
        <dbReference type="ARBA" id="ARBA00022737"/>
    </source>
</evidence>
<dbReference type="AlphaFoldDB" id="A0A7S3QF49"/>
<name>A0A7S3QF49_9STRA</name>
<evidence type="ECO:0000256" key="3">
    <source>
        <dbReference type="SAM" id="MobiDB-lite"/>
    </source>
</evidence>
<dbReference type="PANTHER" id="PTHR48051:SF1">
    <property type="entry name" value="RAS SUPPRESSOR PROTEIN 1"/>
    <property type="match status" value="1"/>
</dbReference>
<reference evidence="5" key="1">
    <citation type="submission" date="2021-01" db="EMBL/GenBank/DDBJ databases">
        <authorList>
            <person name="Corre E."/>
            <person name="Pelletier E."/>
            <person name="Niang G."/>
            <person name="Scheremetjew M."/>
            <person name="Finn R."/>
            <person name="Kale V."/>
            <person name="Holt S."/>
            <person name="Cochrane G."/>
            <person name="Meng A."/>
            <person name="Brown T."/>
            <person name="Cohen L."/>
        </authorList>
    </citation>
    <scope>NUCLEOTIDE SEQUENCE</scope>
    <source>
        <strain evidence="5">MM31A-1</strain>
    </source>
</reference>
<gene>
    <name evidence="5" type="ORF">CDEB00056_LOCUS20449</name>
</gene>
<dbReference type="SUPFAM" id="SSF52058">
    <property type="entry name" value="L domain-like"/>
    <property type="match status" value="1"/>
</dbReference>
<protein>
    <recommendedName>
        <fullName evidence="4">Protein kinase domain-containing protein</fullName>
    </recommendedName>
</protein>
<dbReference type="InterPro" id="IPR001245">
    <property type="entry name" value="Ser-Thr/Tyr_kinase_cat_dom"/>
</dbReference>
<evidence type="ECO:0000259" key="4">
    <source>
        <dbReference type="PROSITE" id="PS50011"/>
    </source>
</evidence>
<dbReference type="SUPFAM" id="SSF56112">
    <property type="entry name" value="Protein kinase-like (PK-like)"/>
    <property type="match status" value="1"/>
</dbReference>
<sequence>MTINAKPGSLPDKVVISEENSNSDNAIGGKNIKDNADVDTPEEEISYLITLSKTPTLVAPFTAITKLDLFQANLSSLPSALPQYLPNLSILFCMKNNFTSVPAVIGACPKLQMVSFKSNHITMIEPEALQPQMRWLILTDNKIQSLPGTIGRCTKLQKFMLSGNQLTELPSEISNCTNLELIRLASNHLKEAPLGLLKLPKLSWVALSDNPFLSTAVGAGAEPGDVNLKVIDDSRLDDPNQALSELGRGASGITRKYKYNSLNKDDGGDDDDDDDEVAVKEYYSNITSDGNPQEERKVAMVGSSLGCQSLINVIGMTPKGNLIMELLSDYAVLANPPSLESCSRDTYPSGSGDNNDDCNPNPLAALTSQQAVHMVQQLVYTLMKLHEKGIMHGDLYGHNILVSTKKEKEEESISGRVWLTDFGAAFFYDTSSGEFGRLLEKVERRALGHLVGEIADLISVDENGSGAVDANVETDVDTENTMQTQQQLLRDFGKHCDGDGMVFSELQQKFISTFS</sequence>
<evidence type="ECO:0000313" key="5">
    <source>
        <dbReference type="EMBL" id="CAE0475596.1"/>
    </source>
</evidence>
<accession>A0A7S3QF49</accession>
<evidence type="ECO:0000256" key="1">
    <source>
        <dbReference type="ARBA" id="ARBA00022614"/>
    </source>
</evidence>
<feature type="compositionally biased region" description="Polar residues" evidence="3">
    <location>
        <begin position="341"/>
        <end position="353"/>
    </location>
</feature>
<dbReference type="InterPro" id="IPR000719">
    <property type="entry name" value="Prot_kinase_dom"/>
</dbReference>
<dbReference type="GO" id="GO:0005737">
    <property type="term" value="C:cytoplasm"/>
    <property type="evidence" value="ECO:0007669"/>
    <property type="project" value="TreeGrafter"/>
</dbReference>
<dbReference type="Gene3D" id="1.10.510.10">
    <property type="entry name" value="Transferase(Phosphotransferase) domain 1"/>
    <property type="match status" value="1"/>
</dbReference>
<dbReference type="InterPro" id="IPR032675">
    <property type="entry name" value="LRR_dom_sf"/>
</dbReference>
<dbReference type="EMBL" id="HBIO01026653">
    <property type="protein sequence ID" value="CAE0475596.1"/>
    <property type="molecule type" value="Transcribed_RNA"/>
</dbReference>
<dbReference type="Gene3D" id="3.80.10.10">
    <property type="entry name" value="Ribonuclease Inhibitor"/>
    <property type="match status" value="1"/>
</dbReference>
<dbReference type="Pfam" id="PF07714">
    <property type="entry name" value="PK_Tyr_Ser-Thr"/>
    <property type="match status" value="1"/>
</dbReference>
<dbReference type="InterPro" id="IPR001611">
    <property type="entry name" value="Leu-rich_rpt"/>
</dbReference>
<dbReference type="PROSITE" id="PS50011">
    <property type="entry name" value="PROTEIN_KINASE_DOM"/>
    <property type="match status" value="1"/>
</dbReference>
<organism evidence="5">
    <name type="scientific">Chaetoceros debilis</name>
    <dbReference type="NCBI Taxonomy" id="122233"/>
    <lineage>
        <taxon>Eukaryota</taxon>
        <taxon>Sar</taxon>
        <taxon>Stramenopiles</taxon>
        <taxon>Ochrophyta</taxon>
        <taxon>Bacillariophyta</taxon>
        <taxon>Coscinodiscophyceae</taxon>
        <taxon>Chaetocerotophycidae</taxon>
        <taxon>Chaetocerotales</taxon>
        <taxon>Chaetocerotaceae</taxon>
        <taxon>Chaetoceros</taxon>
    </lineage>
</organism>
<keyword evidence="1" id="KW-0433">Leucine-rich repeat</keyword>
<dbReference type="GO" id="GO:0004672">
    <property type="term" value="F:protein kinase activity"/>
    <property type="evidence" value="ECO:0007669"/>
    <property type="project" value="InterPro"/>
</dbReference>
<dbReference type="InterPro" id="IPR011009">
    <property type="entry name" value="Kinase-like_dom_sf"/>
</dbReference>
<dbReference type="SMART" id="SM00369">
    <property type="entry name" value="LRR_TYP"/>
    <property type="match status" value="5"/>
</dbReference>
<dbReference type="PANTHER" id="PTHR48051">
    <property type="match status" value="1"/>
</dbReference>
<dbReference type="GO" id="GO:0005524">
    <property type="term" value="F:ATP binding"/>
    <property type="evidence" value="ECO:0007669"/>
    <property type="project" value="InterPro"/>
</dbReference>
<dbReference type="InterPro" id="IPR003591">
    <property type="entry name" value="Leu-rich_rpt_typical-subtyp"/>
</dbReference>
<proteinExistence type="predicted"/>
<feature type="region of interest" description="Disordered" evidence="3">
    <location>
        <begin position="341"/>
        <end position="361"/>
    </location>
</feature>